<dbReference type="Gene3D" id="2.30.42.10">
    <property type="match status" value="1"/>
</dbReference>
<evidence type="ECO:0000256" key="4">
    <source>
        <dbReference type="SAM" id="Phobius"/>
    </source>
</evidence>
<reference evidence="6 7" key="1">
    <citation type="submission" date="2017-06" db="EMBL/GenBank/DDBJ databases">
        <authorList>
            <consortium name="Pathogen Informatics"/>
        </authorList>
    </citation>
    <scope>NUCLEOTIDE SEQUENCE [LARGE SCALE GENOMIC DNA]</scope>
    <source>
        <strain evidence="6 7">NCTC13039</strain>
    </source>
</reference>
<dbReference type="PANTHER" id="PTHR43343:SF3">
    <property type="entry name" value="PROTEASE DO-LIKE 8, CHLOROPLASTIC"/>
    <property type="match status" value="1"/>
</dbReference>
<protein>
    <submittedName>
        <fullName evidence="6">Periplasmic serine endoprotease DegP</fullName>
        <ecNumber evidence="6">3.4.21.107</ecNumber>
    </submittedName>
</protein>
<feature type="domain" description="PDZ" evidence="5">
    <location>
        <begin position="339"/>
        <end position="429"/>
    </location>
</feature>
<dbReference type="GO" id="GO:0004252">
    <property type="term" value="F:serine-type endopeptidase activity"/>
    <property type="evidence" value="ECO:0007669"/>
    <property type="project" value="InterPro"/>
</dbReference>
<feature type="compositionally biased region" description="Polar residues" evidence="3">
    <location>
        <begin position="1"/>
        <end position="34"/>
    </location>
</feature>
<organism evidence="6 7">
    <name type="scientific">Dermatophilus congolensis</name>
    <dbReference type="NCBI Taxonomy" id="1863"/>
    <lineage>
        <taxon>Bacteria</taxon>
        <taxon>Bacillati</taxon>
        <taxon>Actinomycetota</taxon>
        <taxon>Actinomycetes</taxon>
        <taxon>Micrococcales</taxon>
        <taxon>Dermatophilaceae</taxon>
        <taxon>Dermatophilus</taxon>
    </lineage>
</organism>
<dbReference type="InterPro" id="IPR036034">
    <property type="entry name" value="PDZ_sf"/>
</dbReference>
<dbReference type="EC" id="3.4.21.107" evidence="6"/>
<dbReference type="SMART" id="SM00228">
    <property type="entry name" value="PDZ"/>
    <property type="match status" value="1"/>
</dbReference>
<dbReference type="GO" id="GO:0006508">
    <property type="term" value="P:proteolysis"/>
    <property type="evidence" value="ECO:0007669"/>
    <property type="project" value="UniProtKB-KW"/>
</dbReference>
<dbReference type="SUPFAM" id="SSF50494">
    <property type="entry name" value="Trypsin-like serine proteases"/>
    <property type="match status" value="1"/>
</dbReference>
<feature type="transmembrane region" description="Helical" evidence="4">
    <location>
        <begin position="76"/>
        <end position="97"/>
    </location>
</feature>
<evidence type="ECO:0000313" key="7">
    <source>
        <dbReference type="Proteomes" id="UP000242637"/>
    </source>
</evidence>
<sequence>MANEPTNAPGQEGPSTGPNQAPGTTWHGSDTSSAPWKMDASKNWDAPGADPNQSDDTAEKKDDAATNRAKKRRATLFIGIGAVVLVAALAGLAPAYLSGRNTADGTKNPPAQSDQFHSQPGPIQQASGSAPDWTATAEAVAPSVVSITVNAYQGNAQGSGVILDKEGHVVTNHHVVADAVNGRGQIFITLNDKRTHKATVVGSDPSTDLATLKMVDVPSDIRPITLGDSDQLKVGVPVMAVGNPLGLSGTVTEGIISALDRPLITSGKPNYAEATISEDVITNAIQTSAAINPGNSGGALVNASGQLIGINSSIAQTQQGGGNIGIGFAIPVNAMKNIASQLIKNGHVQHAFIGVSSQTGNVPEGEAQRAAALVAEVTPNSPAAEAGIRRGDAIVAINNESIDGKEALVAQVRDHRAGEQVTLTIVRGKQRQDVQVTLGSRPQDTEDNG</sequence>
<accession>A0A239VDX3</accession>
<dbReference type="Pfam" id="PF13180">
    <property type="entry name" value="PDZ_2"/>
    <property type="match status" value="1"/>
</dbReference>
<dbReference type="EMBL" id="LT906453">
    <property type="protein sequence ID" value="SNV20106.1"/>
    <property type="molecule type" value="Genomic_DNA"/>
</dbReference>
<evidence type="ECO:0000256" key="2">
    <source>
        <dbReference type="ARBA" id="ARBA00022801"/>
    </source>
</evidence>
<dbReference type="STRING" id="1121387.GCA_000429885_01170"/>
<name>A0A239VDX3_9MICO</name>
<proteinExistence type="predicted"/>
<dbReference type="Pfam" id="PF13365">
    <property type="entry name" value="Trypsin_2"/>
    <property type="match status" value="1"/>
</dbReference>
<dbReference type="InterPro" id="IPR009003">
    <property type="entry name" value="Peptidase_S1_PA"/>
</dbReference>
<evidence type="ECO:0000256" key="1">
    <source>
        <dbReference type="ARBA" id="ARBA00022670"/>
    </source>
</evidence>
<dbReference type="Proteomes" id="UP000242637">
    <property type="component" value="Chromosome 1"/>
</dbReference>
<keyword evidence="7" id="KW-1185">Reference proteome</keyword>
<dbReference type="AlphaFoldDB" id="A0A239VDX3"/>
<keyword evidence="1 6" id="KW-0645">Protease</keyword>
<dbReference type="SUPFAM" id="SSF50156">
    <property type="entry name" value="PDZ domain-like"/>
    <property type="match status" value="1"/>
</dbReference>
<dbReference type="InterPro" id="IPR001478">
    <property type="entry name" value="PDZ"/>
</dbReference>
<dbReference type="InterPro" id="IPR001940">
    <property type="entry name" value="Peptidase_S1C"/>
</dbReference>
<dbReference type="PROSITE" id="PS50106">
    <property type="entry name" value="PDZ"/>
    <property type="match status" value="1"/>
</dbReference>
<dbReference type="PANTHER" id="PTHR43343">
    <property type="entry name" value="PEPTIDASE S12"/>
    <property type="match status" value="1"/>
</dbReference>
<evidence type="ECO:0000259" key="5">
    <source>
        <dbReference type="PROSITE" id="PS50106"/>
    </source>
</evidence>
<dbReference type="Gene3D" id="2.40.10.120">
    <property type="match status" value="1"/>
</dbReference>
<dbReference type="GeneID" id="63459166"/>
<feature type="compositionally biased region" description="Polar residues" evidence="3">
    <location>
        <begin position="103"/>
        <end position="128"/>
    </location>
</feature>
<dbReference type="KEGG" id="dco:SAMEA4475696_0917"/>
<evidence type="ECO:0000313" key="6">
    <source>
        <dbReference type="EMBL" id="SNV20106.1"/>
    </source>
</evidence>
<feature type="region of interest" description="Disordered" evidence="3">
    <location>
        <begin position="1"/>
        <end position="68"/>
    </location>
</feature>
<dbReference type="RefSeq" id="WP_231935450.1">
    <property type="nucleotide sequence ID" value="NZ_LT906453.1"/>
</dbReference>
<keyword evidence="4" id="KW-1133">Transmembrane helix</keyword>
<dbReference type="InterPro" id="IPR051201">
    <property type="entry name" value="Chloro_Bact_Ser_Proteases"/>
</dbReference>
<keyword evidence="4" id="KW-0472">Membrane</keyword>
<evidence type="ECO:0000256" key="3">
    <source>
        <dbReference type="SAM" id="MobiDB-lite"/>
    </source>
</evidence>
<keyword evidence="4" id="KW-0812">Transmembrane</keyword>
<gene>
    <name evidence="6" type="primary">degP</name>
    <name evidence="6" type="ORF">SAMEA4475696_00917</name>
</gene>
<keyword evidence="2 6" id="KW-0378">Hydrolase</keyword>
<dbReference type="CDD" id="cd06779">
    <property type="entry name" value="cpPDZ_Deg_HtrA-like"/>
    <property type="match status" value="1"/>
</dbReference>
<dbReference type="PRINTS" id="PR00834">
    <property type="entry name" value="PROTEASES2C"/>
</dbReference>
<feature type="region of interest" description="Disordered" evidence="3">
    <location>
        <begin position="103"/>
        <end position="134"/>
    </location>
</feature>